<proteinExistence type="predicted"/>
<organism evidence="1 2">
    <name type="scientific">Acorus calamus</name>
    <name type="common">Sweet flag</name>
    <dbReference type="NCBI Taxonomy" id="4465"/>
    <lineage>
        <taxon>Eukaryota</taxon>
        <taxon>Viridiplantae</taxon>
        <taxon>Streptophyta</taxon>
        <taxon>Embryophyta</taxon>
        <taxon>Tracheophyta</taxon>
        <taxon>Spermatophyta</taxon>
        <taxon>Magnoliopsida</taxon>
        <taxon>Liliopsida</taxon>
        <taxon>Acoraceae</taxon>
        <taxon>Acorus</taxon>
    </lineage>
</organism>
<protein>
    <submittedName>
        <fullName evidence="1">Uncharacterized protein</fullName>
    </submittedName>
</protein>
<dbReference type="AlphaFoldDB" id="A0AAV9DJV6"/>
<dbReference type="Proteomes" id="UP001180020">
    <property type="component" value="Unassembled WGS sequence"/>
</dbReference>
<sequence length="58" mass="6873">MKWINEKKKKKSKQGKKDGLFGMVREVRDRSVSDSCFVFEAVFRCFLSCMIKVDVMDY</sequence>
<gene>
    <name evidence="1" type="ORF">QJS10_CPB13g00117</name>
</gene>
<reference evidence="1" key="1">
    <citation type="journal article" date="2023" name="Nat. Commun.">
        <title>Diploid and tetraploid genomes of Acorus and the evolution of monocots.</title>
        <authorList>
            <person name="Ma L."/>
            <person name="Liu K.W."/>
            <person name="Li Z."/>
            <person name="Hsiao Y.Y."/>
            <person name="Qi Y."/>
            <person name="Fu T."/>
            <person name="Tang G.D."/>
            <person name="Zhang D."/>
            <person name="Sun W.H."/>
            <person name="Liu D.K."/>
            <person name="Li Y."/>
            <person name="Chen G.Z."/>
            <person name="Liu X.D."/>
            <person name="Liao X.Y."/>
            <person name="Jiang Y.T."/>
            <person name="Yu X."/>
            <person name="Hao Y."/>
            <person name="Huang J."/>
            <person name="Zhao X.W."/>
            <person name="Ke S."/>
            <person name="Chen Y.Y."/>
            <person name="Wu W.L."/>
            <person name="Hsu J.L."/>
            <person name="Lin Y.F."/>
            <person name="Huang M.D."/>
            <person name="Li C.Y."/>
            <person name="Huang L."/>
            <person name="Wang Z.W."/>
            <person name="Zhao X."/>
            <person name="Zhong W.Y."/>
            <person name="Peng D.H."/>
            <person name="Ahmad S."/>
            <person name="Lan S."/>
            <person name="Zhang J.S."/>
            <person name="Tsai W.C."/>
            <person name="Van de Peer Y."/>
            <person name="Liu Z.J."/>
        </authorList>
    </citation>
    <scope>NUCLEOTIDE SEQUENCE</scope>
    <source>
        <strain evidence="1">CP</strain>
    </source>
</reference>
<dbReference type="EMBL" id="JAUJYO010000013">
    <property type="protein sequence ID" value="KAK1301230.1"/>
    <property type="molecule type" value="Genomic_DNA"/>
</dbReference>
<accession>A0AAV9DJV6</accession>
<evidence type="ECO:0000313" key="1">
    <source>
        <dbReference type="EMBL" id="KAK1301230.1"/>
    </source>
</evidence>
<keyword evidence="2" id="KW-1185">Reference proteome</keyword>
<comment type="caution">
    <text evidence="1">The sequence shown here is derived from an EMBL/GenBank/DDBJ whole genome shotgun (WGS) entry which is preliminary data.</text>
</comment>
<evidence type="ECO:0000313" key="2">
    <source>
        <dbReference type="Proteomes" id="UP001180020"/>
    </source>
</evidence>
<reference evidence="1" key="2">
    <citation type="submission" date="2023-06" db="EMBL/GenBank/DDBJ databases">
        <authorList>
            <person name="Ma L."/>
            <person name="Liu K.-W."/>
            <person name="Li Z."/>
            <person name="Hsiao Y.-Y."/>
            <person name="Qi Y."/>
            <person name="Fu T."/>
            <person name="Tang G."/>
            <person name="Zhang D."/>
            <person name="Sun W.-H."/>
            <person name="Liu D.-K."/>
            <person name="Li Y."/>
            <person name="Chen G.-Z."/>
            <person name="Liu X.-D."/>
            <person name="Liao X.-Y."/>
            <person name="Jiang Y.-T."/>
            <person name="Yu X."/>
            <person name="Hao Y."/>
            <person name="Huang J."/>
            <person name="Zhao X.-W."/>
            <person name="Ke S."/>
            <person name="Chen Y.-Y."/>
            <person name="Wu W.-L."/>
            <person name="Hsu J.-L."/>
            <person name="Lin Y.-F."/>
            <person name="Huang M.-D."/>
            <person name="Li C.-Y."/>
            <person name="Huang L."/>
            <person name="Wang Z.-W."/>
            <person name="Zhao X."/>
            <person name="Zhong W.-Y."/>
            <person name="Peng D.-H."/>
            <person name="Ahmad S."/>
            <person name="Lan S."/>
            <person name="Zhang J.-S."/>
            <person name="Tsai W.-C."/>
            <person name="Van De Peer Y."/>
            <person name="Liu Z.-J."/>
        </authorList>
    </citation>
    <scope>NUCLEOTIDE SEQUENCE</scope>
    <source>
        <strain evidence="1">CP</strain>
        <tissue evidence="1">Leaves</tissue>
    </source>
</reference>
<name>A0AAV9DJV6_ACOCL</name>